<evidence type="ECO:0000313" key="3">
    <source>
        <dbReference type="Proteomes" id="UP000033769"/>
    </source>
</evidence>
<protein>
    <submittedName>
        <fullName evidence="1">Uncharacterized protein</fullName>
    </submittedName>
</protein>
<sequence>MNDNDIDLVKKFCLYTLSNDSAKMQLLLFSEFEKQLLSIIANSKTAFSGLIKLSWFYEQIQISKHKKSYLGNKLMNNINEIYDHNQKIILLDFVRLFDLIVERKIFDSLEELNNQILLPLASIYTRFFLTLEPQIDAYLSIRQVFYIYAALVFIRLQKYLIFHQWYCFGQNLNSDLYDTYFNNLITKLYSIHKLHNYSFKLPKLLKFLLKANKIYLIHYLLHIRKYGYNCPDINQGIVRIKLALAVIF</sequence>
<dbReference type="EMBL" id="LANO01000024">
    <property type="protein sequence ID" value="KJV52404.1"/>
    <property type="molecule type" value="Genomic_DNA"/>
</dbReference>
<gene>
    <name evidence="2" type="ORF">GILLIAM_01446</name>
    <name evidence="1" type="ORF">OTSGILL_1552</name>
</gene>
<organism evidence="1 3">
    <name type="scientific">Orientia tsutsugamushi str. Gilliam</name>
    <dbReference type="NCBI Taxonomy" id="1359184"/>
    <lineage>
        <taxon>Bacteria</taxon>
        <taxon>Pseudomonadati</taxon>
        <taxon>Pseudomonadota</taxon>
        <taxon>Alphaproteobacteria</taxon>
        <taxon>Rickettsiales</taxon>
        <taxon>Rickettsiaceae</taxon>
        <taxon>Rickettsieae</taxon>
        <taxon>Orientia</taxon>
    </lineage>
</organism>
<name>A0A0F3MCV5_ORITS</name>
<dbReference type="AlphaFoldDB" id="A0A0F3MCV5"/>
<accession>A0A0F3MCV5</accession>
<evidence type="ECO:0000313" key="1">
    <source>
        <dbReference type="EMBL" id="KJV52404.1"/>
    </source>
</evidence>
<proteinExistence type="predicted"/>
<dbReference type="Proteomes" id="UP000033769">
    <property type="component" value="Unassembled WGS sequence"/>
</dbReference>
<reference evidence="2" key="3">
    <citation type="submission" date="2018-03" db="EMBL/GenBank/DDBJ databases">
        <authorList>
            <person name="Keele B.F."/>
        </authorList>
    </citation>
    <scope>NUCLEOTIDE SEQUENCE [LARGE SCALE GENOMIC DNA]</scope>
    <source>
        <strain evidence="2">Gilliam</strain>
    </source>
</reference>
<dbReference type="Proteomes" id="UP000244959">
    <property type="component" value="Chromosome I"/>
</dbReference>
<reference evidence="1 3" key="1">
    <citation type="submission" date="2015-02" db="EMBL/GenBank/DDBJ databases">
        <title>Genome Sequencing of Rickettsiales.</title>
        <authorList>
            <person name="Daugherty S.C."/>
            <person name="Su Q."/>
            <person name="Abolude K."/>
            <person name="Beier-Sexton M."/>
            <person name="Carlyon J.A."/>
            <person name="Carter R."/>
            <person name="Day N.P."/>
            <person name="Dumler S.J."/>
            <person name="Dyachenko V."/>
            <person name="Godinez A."/>
            <person name="Kurtti T.J."/>
            <person name="Lichay M."/>
            <person name="Mullins K.E."/>
            <person name="Ott S."/>
            <person name="Pappas-Brown V."/>
            <person name="Paris D.H."/>
            <person name="Patel P."/>
            <person name="Richards A.L."/>
            <person name="Sadzewicz L."/>
            <person name="Sears K."/>
            <person name="Seidman D."/>
            <person name="Sengamalay N."/>
            <person name="Stenos J."/>
            <person name="Tallon L.J."/>
            <person name="Vincent G."/>
            <person name="Fraser C.M."/>
            <person name="Munderloh U."/>
            <person name="Dunning-Hotopp J.C."/>
        </authorList>
    </citation>
    <scope>NUCLEOTIDE SEQUENCE [LARGE SCALE GENOMIC DNA]</scope>
    <source>
        <strain evidence="1 3">Gilliam</strain>
    </source>
</reference>
<evidence type="ECO:0000313" key="4">
    <source>
        <dbReference type="Proteomes" id="UP000244959"/>
    </source>
</evidence>
<dbReference type="EMBL" id="LS398551">
    <property type="protein sequence ID" value="SPR07360.1"/>
    <property type="molecule type" value="Genomic_DNA"/>
</dbReference>
<dbReference type="PATRIC" id="fig|1359184.3.peg.1086"/>
<reference evidence="4" key="2">
    <citation type="submission" date="2018-03" db="EMBL/GenBank/DDBJ databases">
        <authorList>
            <person name="Batty M. E."/>
            <person name="Batty M E."/>
        </authorList>
    </citation>
    <scope>NUCLEOTIDE SEQUENCE [LARGE SCALE GENOMIC DNA]</scope>
    <source>
        <strain evidence="4">Gilliam</strain>
    </source>
</reference>
<evidence type="ECO:0000313" key="2">
    <source>
        <dbReference type="EMBL" id="SPR07360.1"/>
    </source>
</evidence>
<keyword evidence="4" id="KW-1185">Reference proteome</keyword>